<dbReference type="AlphaFoldDB" id="H6Q5K4"/>
<dbReference type="Pfam" id="PF02107">
    <property type="entry name" value="FlgH"/>
    <property type="match status" value="1"/>
</dbReference>
<dbReference type="InterPro" id="IPR000527">
    <property type="entry name" value="Flag_Lring"/>
</dbReference>
<organism evidence="11 12">
    <name type="scientific">Wigglesworthia glossinidia endosymbiont of Glossina morsitans morsitans</name>
    <name type="common">Yale colony</name>
    <dbReference type="NCBI Taxonomy" id="1142511"/>
    <lineage>
        <taxon>Bacteria</taxon>
        <taxon>Pseudomonadati</taxon>
        <taxon>Pseudomonadota</taxon>
        <taxon>Gammaproteobacteria</taxon>
        <taxon>Enterobacterales</taxon>
        <taxon>Erwiniaceae</taxon>
        <taxon>Wigglesworthia</taxon>
    </lineage>
</organism>
<dbReference type="PANTHER" id="PTHR34933:SF3">
    <property type="entry name" value="FLAGELLAR L-RING PROTEIN"/>
    <property type="match status" value="1"/>
</dbReference>
<proteinExistence type="inferred from homology"/>
<keyword evidence="11" id="KW-0966">Cell projection</keyword>
<dbReference type="RefSeq" id="WP_014353847.1">
    <property type="nucleotide sequence ID" value="NC_016893.1"/>
</dbReference>
<dbReference type="KEGG" id="wgl:WIGMOR_0047"/>
<comment type="similarity">
    <text evidence="3 10">Belongs to the FlgH family.</text>
</comment>
<dbReference type="HOGENOM" id="CLU_069313_0_0_6"/>
<comment type="function">
    <text evidence="1 10">Assembles around the rod to form the L-ring and probably protects the motor/basal body from shearing forces during rotation.</text>
</comment>
<gene>
    <name evidence="10 11" type="primary">flgH</name>
    <name evidence="11" type="synonym">flaY</name>
    <name evidence="11" type="ORF">WIGMOR_0047</name>
</gene>
<keyword evidence="8 10" id="KW-0975">Bacterial flagellum</keyword>
<dbReference type="GO" id="GO:0003774">
    <property type="term" value="F:cytoskeletal motor activity"/>
    <property type="evidence" value="ECO:0007669"/>
    <property type="project" value="InterPro"/>
</dbReference>
<dbReference type="OrthoDB" id="9789463at2"/>
<dbReference type="GO" id="GO:0009279">
    <property type="term" value="C:cell outer membrane"/>
    <property type="evidence" value="ECO:0007669"/>
    <property type="project" value="UniProtKB-SubCell"/>
</dbReference>
<dbReference type="PROSITE" id="PS51257">
    <property type="entry name" value="PROKAR_LIPOPROTEIN"/>
    <property type="match status" value="1"/>
</dbReference>
<name>H6Q5K4_WIGGL</name>
<evidence type="ECO:0000256" key="9">
    <source>
        <dbReference type="ARBA" id="ARBA00023288"/>
    </source>
</evidence>
<comment type="subcellular location">
    <subcellularLocation>
        <location evidence="10">Cell outer membrane</location>
        <topology evidence="10">Lipid-anchor</topology>
    </subcellularLocation>
    <subcellularLocation>
        <location evidence="10">Bacterial flagellum basal body</location>
    </subcellularLocation>
    <subcellularLocation>
        <location evidence="2">Membrane</location>
        <topology evidence="2">Lipid-anchor</topology>
    </subcellularLocation>
</comment>
<evidence type="ECO:0000313" key="12">
    <source>
        <dbReference type="Proteomes" id="UP000009061"/>
    </source>
</evidence>
<protein>
    <recommendedName>
        <fullName evidence="10">Flagellar L-ring protein</fullName>
    </recommendedName>
    <alternativeName>
        <fullName evidence="10">Basal body L-ring protein</fullName>
    </alternativeName>
</protein>
<keyword evidence="10" id="KW-0998">Cell outer membrane</keyword>
<evidence type="ECO:0000256" key="2">
    <source>
        <dbReference type="ARBA" id="ARBA00004635"/>
    </source>
</evidence>
<keyword evidence="11" id="KW-0282">Flagellum</keyword>
<evidence type="ECO:0000256" key="8">
    <source>
        <dbReference type="ARBA" id="ARBA00023143"/>
    </source>
</evidence>
<evidence type="ECO:0000256" key="4">
    <source>
        <dbReference type="ARBA" id="ARBA00011439"/>
    </source>
</evidence>
<sequence length="228" mass="25050">MHESRYFTIALLILLGGCSTPRNQSLIEGSTTITPNPPLPNFVNGTIFQPENNINYGYQPLFEDRRPRNIGDILTVLLQENVSASKSTSTNASRKGNTNLDISALPNILNGIMGNNRLTTDVNGNNVFNGKGGAEANNTFHGTITVTVMEILTNGNLRVAGEKKIAINQGTESIRFSGIVNPKTIDHNNQVISTLISDSKIEYIGDGYIHEAQKMGWLQRLFLKYLPF</sequence>
<accession>H6Q5K4</accession>
<evidence type="ECO:0000256" key="3">
    <source>
        <dbReference type="ARBA" id="ARBA00006929"/>
    </source>
</evidence>
<dbReference type="EMBL" id="CP003315">
    <property type="protein sequence ID" value="AFA40908.1"/>
    <property type="molecule type" value="Genomic_DNA"/>
</dbReference>
<evidence type="ECO:0000256" key="6">
    <source>
        <dbReference type="ARBA" id="ARBA00023136"/>
    </source>
</evidence>
<evidence type="ECO:0000256" key="1">
    <source>
        <dbReference type="ARBA" id="ARBA00002591"/>
    </source>
</evidence>
<comment type="subunit">
    <text evidence="4 10">The basal body constitutes a major portion of the flagellar organelle and consists of four rings (L,P,S, and M) mounted on a central rod.</text>
</comment>
<dbReference type="PRINTS" id="PR01008">
    <property type="entry name" value="FLGLRINGFLGH"/>
</dbReference>
<dbReference type="GO" id="GO:0071973">
    <property type="term" value="P:bacterial-type flagellum-dependent cell motility"/>
    <property type="evidence" value="ECO:0007669"/>
    <property type="project" value="InterPro"/>
</dbReference>
<keyword evidence="5 10" id="KW-0732">Signal</keyword>
<dbReference type="PANTHER" id="PTHR34933">
    <property type="entry name" value="FLAGELLAR L-RING PROTEIN"/>
    <property type="match status" value="1"/>
</dbReference>
<keyword evidence="6 10" id="KW-0472">Membrane</keyword>
<evidence type="ECO:0000313" key="11">
    <source>
        <dbReference type="EMBL" id="AFA40908.1"/>
    </source>
</evidence>
<dbReference type="STRING" id="1142511.WIGMOR_0047"/>
<keyword evidence="11" id="KW-0969">Cilium</keyword>
<dbReference type="Proteomes" id="UP000009061">
    <property type="component" value="Chromosome"/>
</dbReference>
<dbReference type="HAMAP" id="MF_00415">
    <property type="entry name" value="FlgH"/>
    <property type="match status" value="1"/>
</dbReference>
<dbReference type="eggNOG" id="COG2063">
    <property type="taxonomic scope" value="Bacteria"/>
</dbReference>
<evidence type="ECO:0000256" key="7">
    <source>
        <dbReference type="ARBA" id="ARBA00023139"/>
    </source>
</evidence>
<keyword evidence="9 10" id="KW-0449">Lipoprotein</keyword>
<evidence type="ECO:0000256" key="10">
    <source>
        <dbReference type="HAMAP-Rule" id="MF_00415"/>
    </source>
</evidence>
<reference evidence="11 12" key="1">
    <citation type="journal article" date="2012" name="MBio">
        <title>Insight into the transmission biology and species-specific functional capabilities of tsetse (Diptera: glossinidae) obligate symbiont wigglesworthia.</title>
        <authorList>
            <person name="Rio R.V."/>
            <person name="Symula R.E."/>
            <person name="Wang J."/>
            <person name="Lohs C."/>
            <person name="Wu Y.N."/>
            <person name="Snyder A.K."/>
            <person name="Bjornson R.D."/>
            <person name="Oshima K."/>
            <person name="Biehl B.S."/>
            <person name="Perna N.T."/>
            <person name="Hattori M."/>
            <person name="Aksoy S."/>
        </authorList>
    </citation>
    <scope>NUCLEOTIDE SEQUENCE [LARGE SCALE GENOMIC DNA]</scope>
    <source>
        <strain evidence="11">WGM</strain>
    </source>
</reference>
<keyword evidence="7" id="KW-0564">Palmitate</keyword>
<evidence type="ECO:0000256" key="5">
    <source>
        <dbReference type="ARBA" id="ARBA00022729"/>
    </source>
</evidence>
<dbReference type="GO" id="GO:0009427">
    <property type="term" value="C:bacterial-type flagellum basal body, distal rod, L ring"/>
    <property type="evidence" value="ECO:0007669"/>
    <property type="project" value="InterPro"/>
</dbReference>
<keyword evidence="12" id="KW-1185">Reference proteome</keyword>